<dbReference type="InterPro" id="IPR000291">
    <property type="entry name" value="D-Ala_lig_Van_CS"/>
</dbReference>
<evidence type="ECO:0000256" key="14">
    <source>
        <dbReference type="ARBA" id="ARBA00023316"/>
    </source>
</evidence>
<keyword evidence="12 16" id="KW-0133">Cell shape</keyword>
<evidence type="ECO:0000313" key="20">
    <source>
        <dbReference type="Proteomes" id="UP000644441"/>
    </source>
</evidence>
<dbReference type="HAMAP" id="MF_00047">
    <property type="entry name" value="Dala_Dala_lig"/>
    <property type="match status" value="1"/>
</dbReference>
<accession>A0ABS0ADN2</accession>
<comment type="pathway">
    <text evidence="5 16">Cell wall biogenesis; peptidoglycan biosynthesis.</text>
</comment>
<keyword evidence="13 16" id="KW-0573">Peptidoglycan synthesis</keyword>
<dbReference type="InterPro" id="IPR013815">
    <property type="entry name" value="ATP_grasp_subdomain_1"/>
</dbReference>
<evidence type="ECO:0000256" key="17">
    <source>
        <dbReference type="PROSITE-ProRule" id="PRU00409"/>
    </source>
</evidence>
<evidence type="ECO:0000256" key="10">
    <source>
        <dbReference type="ARBA" id="ARBA00022741"/>
    </source>
</evidence>
<evidence type="ECO:0000256" key="1">
    <source>
        <dbReference type="ARBA" id="ARBA00001936"/>
    </source>
</evidence>
<dbReference type="InterPro" id="IPR011127">
    <property type="entry name" value="Dala_Dala_lig_N"/>
</dbReference>
<dbReference type="PROSITE" id="PS50975">
    <property type="entry name" value="ATP_GRASP"/>
    <property type="match status" value="1"/>
</dbReference>
<evidence type="ECO:0000256" key="9">
    <source>
        <dbReference type="ARBA" id="ARBA00022598"/>
    </source>
</evidence>
<evidence type="ECO:0000259" key="18">
    <source>
        <dbReference type="PROSITE" id="PS50975"/>
    </source>
</evidence>
<dbReference type="InterPro" id="IPR016185">
    <property type="entry name" value="PreATP-grasp_dom_sf"/>
</dbReference>
<dbReference type="NCBIfam" id="NF002378">
    <property type="entry name" value="PRK01372.1"/>
    <property type="match status" value="1"/>
</dbReference>
<evidence type="ECO:0000256" key="11">
    <source>
        <dbReference type="ARBA" id="ARBA00022840"/>
    </source>
</evidence>
<dbReference type="EC" id="6.3.2.4" evidence="7 16"/>
<keyword evidence="14 16" id="KW-0961">Cell wall biogenesis/degradation</keyword>
<evidence type="ECO:0000256" key="8">
    <source>
        <dbReference type="ARBA" id="ARBA00022490"/>
    </source>
</evidence>
<comment type="subcellular location">
    <subcellularLocation>
        <location evidence="4 16">Cytoplasm</location>
    </subcellularLocation>
</comment>
<comment type="function">
    <text evidence="3 16">Cell wall formation.</text>
</comment>
<dbReference type="NCBIfam" id="TIGR01205">
    <property type="entry name" value="D_ala_D_alaTIGR"/>
    <property type="match status" value="1"/>
</dbReference>
<protein>
    <recommendedName>
        <fullName evidence="7 16">D-alanine--D-alanine ligase</fullName>
        <ecNumber evidence="7 16">6.3.2.4</ecNumber>
    </recommendedName>
    <alternativeName>
        <fullName evidence="16">D-Ala-D-Ala ligase</fullName>
    </alternativeName>
    <alternativeName>
        <fullName evidence="16">D-alanylalanine synthetase</fullName>
    </alternativeName>
</protein>
<reference evidence="19 20" key="1">
    <citation type="submission" date="2012-09" db="EMBL/GenBank/DDBJ databases">
        <title>Genome Sequence of alkane-degrading Bacterium Alcanivorax venustensis ISO4.</title>
        <authorList>
            <person name="Lai Q."/>
            <person name="Shao Z."/>
        </authorList>
    </citation>
    <scope>NUCLEOTIDE SEQUENCE [LARGE SCALE GENOMIC DNA]</scope>
    <source>
        <strain evidence="19 20">ISO4</strain>
    </source>
</reference>
<evidence type="ECO:0000256" key="4">
    <source>
        <dbReference type="ARBA" id="ARBA00004496"/>
    </source>
</evidence>
<dbReference type="PROSITE" id="PS00843">
    <property type="entry name" value="DALA_DALA_LIGASE_1"/>
    <property type="match status" value="1"/>
</dbReference>
<comment type="cofactor">
    <cofactor evidence="1">
        <name>Mn(2+)</name>
        <dbReference type="ChEBI" id="CHEBI:29035"/>
    </cofactor>
</comment>
<dbReference type="GO" id="GO:0008716">
    <property type="term" value="F:D-alanine-D-alanine ligase activity"/>
    <property type="evidence" value="ECO:0007669"/>
    <property type="project" value="UniProtKB-EC"/>
</dbReference>
<evidence type="ECO:0000256" key="7">
    <source>
        <dbReference type="ARBA" id="ARBA00012216"/>
    </source>
</evidence>
<comment type="catalytic activity">
    <reaction evidence="15 16">
        <text>2 D-alanine + ATP = D-alanyl-D-alanine + ADP + phosphate + H(+)</text>
        <dbReference type="Rhea" id="RHEA:11224"/>
        <dbReference type="ChEBI" id="CHEBI:15378"/>
        <dbReference type="ChEBI" id="CHEBI:30616"/>
        <dbReference type="ChEBI" id="CHEBI:43474"/>
        <dbReference type="ChEBI" id="CHEBI:57416"/>
        <dbReference type="ChEBI" id="CHEBI:57822"/>
        <dbReference type="ChEBI" id="CHEBI:456216"/>
        <dbReference type="EC" id="6.3.2.4"/>
    </reaction>
</comment>
<evidence type="ECO:0000256" key="6">
    <source>
        <dbReference type="ARBA" id="ARBA00010871"/>
    </source>
</evidence>
<dbReference type="SUPFAM" id="SSF56059">
    <property type="entry name" value="Glutathione synthetase ATP-binding domain-like"/>
    <property type="match status" value="1"/>
</dbReference>
<dbReference type="InterPro" id="IPR011095">
    <property type="entry name" value="Dala_Dala_lig_C"/>
</dbReference>
<keyword evidence="20" id="KW-1185">Reference proteome</keyword>
<comment type="caution">
    <text evidence="19">The sequence shown here is derived from an EMBL/GenBank/DDBJ whole genome shotgun (WGS) entry which is preliminary data.</text>
</comment>
<dbReference type="EMBL" id="ARXR01000003">
    <property type="protein sequence ID" value="MBF5051999.1"/>
    <property type="molecule type" value="Genomic_DNA"/>
</dbReference>
<dbReference type="PROSITE" id="PS00844">
    <property type="entry name" value="DALA_DALA_LIGASE_2"/>
    <property type="match status" value="1"/>
</dbReference>
<evidence type="ECO:0000256" key="13">
    <source>
        <dbReference type="ARBA" id="ARBA00022984"/>
    </source>
</evidence>
<comment type="cofactor">
    <cofactor evidence="2">
        <name>Mg(2+)</name>
        <dbReference type="ChEBI" id="CHEBI:18420"/>
    </cofactor>
</comment>
<dbReference type="PIRSF" id="PIRSF039102">
    <property type="entry name" value="Ddl/VanB"/>
    <property type="match status" value="1"/>
</dbReference>
<dbReference type="Gene3D" id="3.30.1490.20">
    <property type="entry name" value="ATP-grasp fold, A domain"/>
    <property type="match status" value="1"/>
</dbReference>
<proteinExistence type="inferred from homology"/>
<comment type="similarity">
    <text evidence="6 16">Belongs to the D-alanine--D-alanine ligase family.</text>
</comment>
<dbReference type="SUPFAM" id="SSF52440">
    <property type="entry name" value="PreATP-grasp domain"/>
    <property type="match status" value="1"/>
</dbReference>
<dbReference type="InterPro" id="IPR011761">
    <property type="entry name" value="ATP-grasp"/>
</dbReference>
<dbReference type="Pfam" id="PF01820">
    <property type="entry name" value="Dala_Dala_lig_N"/>
    <property type="match status" value="1"/>
</dbReference>
<dbReference type="Gene3D" id="3.30.470.20">
    <property type="entry name" value="ATP-grasp fold, B domain"/>
    <property type="match status" value="1"/>
</dbReference>
<keyword evidence="9 16" id="KW-0436">Ligase</keyword>
<evidence type="ECO:0000256" key="15">
    <source>
        <dbReference type="ARBA" id="ARBA00047614"/>
    </source>
</evidence>
<organism evidence="19 20">
    <name type="scientific">Alloalcanivorax venustensis ISO4</name>
    <dbReference type="NCBI Taxonomy" id="1177184"/>
    <lineage>
        <taxon>Bacteria</taxon>
        <taxon>Pseudomonadati</taxon>
        <taxon>Pseudomonadota</taxon>
        <taxon>Gammaproteobacteria</taxon>
        <taxon>Oceanospirillales</taxon>
        <taxon>Alcanivoracaceae</taxon>
        <taxon>Alloalcanivorax</taxon>
    </lineage>
</organism>
<dbReference type="Pfam" id="PF07478">
    <property type="entry name" value="Dala_Dala_lig_C"/>
    <property type="match status" value="1"/>
</dbReference>
<dbReference type="Proteomes" id="UP000644441">
    <property type="component" value="Unassembled WGS sequence"/>
</dbReference>
<sequence length="331" mass="35354">MVDSGKAPGMALTSEMKQRLARIGRVAVLAGGDSAERSVSLKSGAAVHQALRQLGLIAELVDPAERGVDTLKGFDVAFIALHGRGGEDGVIQGLLEHLKLPYTGSGVMASAIGMDKVRTKQLWKGAGLPTPPFYVAGLDDRDIGFPLMVKPSHEGSSIGMAKVDSAAELNKALEDARAYDSDVLVEAWVRGPEYTVAIVDGRALPSIRLKTPNAFYDFEAKYQSNSTEYLCPAGLDDADEQALRALALKAFEAVGCQGWGRVDVMRDEHGDWQLLEVNTVPGMTDHSLVPMAAKADGDDFATLVARILLEAVDRFPPRKANKASKGSKPRG</sequence>
<evidence type="ECO:0000256" key="2">
    <source>
        <dbReference type="ARBA" id="ARBA00001946"/>
    </source>
</evidence>
<evidence type="ECO:0000256" key="16">
    <source>
        <dbReference type="HAMAP-Rule" id="MF_00047"/>
    </source>
</evidence>
<keyword evidence="8 16" id="KW-0963">Cytoplasm</keyword>
<dbReference type="InterPro" id="IPR005905">
    <property type="entry name" value="D_ala_D_ala"/>
</dbReference>
<evidence type="ECO:0000256" key="3">
    <source>
        <dbReference type="ARBA" id="ARBA00003921"/>
    </source>
</evidence>
<dbReference type="PANTHER" id="PTHR23132:SF23">
    <property type="entry name" value="D-ALANINE--D-ALANINE LIGASE B"/>
    <property type="match status" value="1"/>
</dbReference>
<keyword evidence="11 17" id="KW-0067">ATP-binding</keyword>
<evidence type="ECO:0000256" key="12">
    <source>
        <dbReference type="ARBA" id="ARBA00022960"/>
    </source>
</evidence>
<evidence type="ECO:0000313" key="19">
    <source>
        <dbReference type="EMBL" id="MBF5051999.1"/>
    </source>
</evidence>
<feature type="domain" description="ATP-grasp" evidence="18">
    <location>
        <begin position="120"/>
        <end position="309"/>
    </location>
</feature>
<dbReference type="Gene3D" id="3.40.50.20">
    <property type="match status" value="1"/>
</dbReference>
<gene>
    <name evidence="16 19" type="primary">ddl</name>
    <name evidence="19" type="ORF">ISO4_00601</name>
</gene>
<name>A0ABS0ADN2_9GAMM</name>
<evidence type="ECO:0000256" key="5">
    <source>
        <dbReference type="ARBA" id="ARBA00004752"/>
    </source>
</evidence>
<keyword evidence="10 17" id="KW-0547">Nucleotide-binding</keyword>
<dbReference type="PANTHER" id="PTHR23132">
    <property type="entry name" value="D-ALANINE--D-ALANINE LIGASE"/>
    <property type="match status" value="1"/>
</dbReference>